<evidence type="ECO:0000313" key="4">
    <source>
        <dbReference type="Proteomes" id="UP000298030"/>
    </source>
</evidence>
<keyword evidence="4" id="KW-1185">Reference proteome</keyword>
<dbReference type="Proteomes" id="UP000298030">
    <property type="component" value="Unassembled WGS sequence"/>
</dbReference>
<proteinExistence type="predicted"/>
<dbReference type="PANTHER" id="PTHR31796">
    <property type="entry name" value="SUZ DOMAIN-CONTAINING PROTEIN 1"/>
    <property type="match status" value="1"/>
</dbReference>
<evidence type="ECO:0000313" key="3">
    <source>
        <dbReference type="EMBL" id="TEB32616.1"/>
    </source>
</evidence>
<feature type="compositionally biased region" description="Basic and acidic residues" evidence="1">
    <location>
        <begin position="109"/>
        <end position="125"/>
    </location>
</feature>
<dbReference type="EMBL" id="QPFP01000014">
    <property type="protein sequence ID" value="TEB32616.1"/>
    <property type="molecule type" value="Genomic_DNA"/>
</dbReference>
<evidence type="ECO:0000256" key="1">
    <source>
        <dbReference type="SAM" id="MobiDB-lite"/>
    </source>
</evidence>
<dbReference type="InterPro" id="IPR024771">
    <property type="entry name" value="SUZ"/>
</dbReference>
<dbReference type="STRING" id="71717.A0A4Y7TEL4"/>
<dbReference type="Pfam" id="PF12752">
    <property type="entry name" value="SUZ"/>
    <property type="match status" value="1"/>
</dbReference>
<dbReference type="PANTHER" id="PTHR31796:SF2">
    <property type="entry name" value="SUZ DOMAIN-CONTAINING PROTEIN 1"/>
    <property type="match status" value="1"/>
</dbReference>
<protein>
    <recommendedName>
        <fullName evidence="2">SUZ domain-containing protein</fullName>
    </recommendedName>
</protein>
<dbReference type="PROSITE" id="PS51673">
    <property type="entry name" value="SUZ"/>
    <property type="match status" value="1"/>
</dbReference>
<feature type="domain" description="SUZ" evidence="2">
    <location>
        <begin position="52"/>
        <end position="129"/>
    </location>
</feature>
<reference evidence="3 4" key="1">
    <citation type="journal article" date="2019" name="Nat. Ecol. Evol.">
        <title>Megaphylogeny resolves global patterns of mushroom evolution.</title>
        <authorList>
            <person name="Varga T."/>
            <person name="Krizsan K."/>
            <person name="Foldi C."/>
            <person name="Dima B."/>
            <person name="Sanchez-Garcia M."/>
            <person name="Sanchez-Ramirez S."/>
            <person name="Szollosi G.J."/>
            <person name="Szarkandi J.G."/>
            <person name="Papp V."/>
            <person name="Albert L."/>
            <person name="Andreopoulos W."/>
            <person name="Angelini C."/>
            <person name="Antonin V."/>
            <person name="Barry K.W."/>
            <person name="Bougher N.L."/>
            <person name="Buchanan P."/>
            <person name="Buyck B."/>
            <person name="Bense V."/>
            <person name="Catcheside P."/>
            <person name="Chovatia M."/>
            <person name="Cooper J."/>
            <person name="Damon W."/>
            <person name="Desjardin D."/>
            <person name="Finy P."/>
            <person name="Geml J."/>
            <person name="Haridas S."/>
            <person name="Hughes K."/>
            <person name="Justo A."/>
            <person name="Karasinski D."/>
            <person name="Kautmanova I."/>
            <person name="Kiss B."/>
            <person name="Kocsube S."/>
            <person name="Kotiranta H."/>
            <person name="LaButti K.M."/>
            <person name="Lechner B.E."/>
            <person name="Liimatainen K."/>
            <person name="Lipzen A."/>
            <person name="Lukacs Z."/>
            <person name="Mihaltcheva S."/>
            <person name="Morgado L.N."/>
            <person name="Niskanen T."/>
            <person name="Noordeloos M.E."/>
            <person name="Ohm R.A."/>
            <person name="Ortiz-Santana B."/>
            <person name="Ovrebo C."/>
            <person name="Racz N."/>
            <person name="Riley R."/>
            <person name="Savchenko A."/>
            <person name="Shiryaev A."/>
            <person name="Soop K."/>
            <person name="Spirin V."/>
            <person name="Szebenyi C."/>
            <person name="Tomsovsky M."/>
            <person name="Tulloss R.E."/>
            <person name="Uehling J."/>
            <person name="Grigoriev I.V."/>
            <person name="Vagvolgyi C."/>
            <person name="Papp T."/>
            <person name="Martin F.M."/>
            <person name="Miettinen O."/>
            <person name="Hibbett D.S."/>
            <person name="Nagy L.G."/>
        </authorList>
    </citation>
    <scope>NUCLEOTIDE SEQUENCE [LARGE SCALE GENOMIC DNA]</scope>
    <source>
        <strain evidence="3 4">FP101781</strain>
    </source>
</reference>
<sequence length="196" mass="21395">MNASRLPQKTSRASAPAVKDDWDDDEDSEEEAPTEERNKQIWEDANTKMQHPMPDVVLVRNTAAPLPSAHIPPQGVFDQLPKMKILKRPTQSSPSPVPSSASAESAQDSLKEREARYKAARERIFGSESPSNSTPNVTSPESPNLPQQQVKVAREPRGPSNSSNAFAARGGGEAQSKGFRNRNAKPQVADDIDDTQ</sequence>
<feature type="compositionally biased region" description="Low complexity" evidence="1">
    <location>
        <begin position="127"/>
        <end position="144"/>
    </location>
</feature>
<feature type="compositionally biased region" description="Low complexity" evidence="1">
    <location>
        <begin position="92"/>
        <end position="106"/>
    </location>
</feature>
<feature type="region of interest" description="Disordered" evidence="1">
    <location>
        <begin position="1"/>
        <end position="196"/>
    </location>
</feature>
<organism evidence="3 4">
    <name type="scientific">Coprinellus micaceus</name>
    <name type="common">Glistening ink-cap mushroom</name>
    <name type="synonym">Coprinus micaceus</name>
    <dbReference type="NCBI Taxonomy" id="71717"/>
    <lineage>
        <taxon>Eukaryota</taxon>
        <taxon>Fungi</taxon>
        <taxon>Dikarya</taxon>
        <taxon>Basidiomycota</taxon>
        <taxon>Agaricomycotina</taxon>
        <taxon>Agaricomycetes</taxon>
        <taxon>Agaricomycetidae</taxon>
        <taxon>Agaricales</taxon>
        <taxon>Agaricineae</taxon>
        <taxon>Psathyrellaceae</taxon>
        <taxon>Coprinellus</taxon>
    </lineage>
</organism>
<feature type="compositionally biased region" description="Acidic residues" evidence="1">
    <location>
        <begin position="21"/>
        <end position="33"/>
    </location>
</feature>
<feature type="compositionally biased region" description="Polar residues" evidence="1">
    <location>
        <begin position="1"/>
        <end position="13"/>
    </location>
</feature>
<dbReference type="InterPro" id="IPR039228">
    <property type="entry name" value="SZRD1"/>
</dbReference>
<gene>
    <name evidence="3" type="ORF">FA13DRAFT_1731103</name>
</gene>
<comment type="caution">
    <text evidence="3">The sequence shown here is derived from an EMBL/GenBank/DDBJ whole genome shotgun (WGS) entry which is preliminary data.</text>
</comment>
<accession>A0A4Y7TEL4</accession>
<dbReference type="AlphaFoldDB" id="A0A4Y7TEL4"/>
<evidence type="ECO:0000259" key="2">
    <source>
        <dbReference type="PROSITE" id="PS51673"/>
    </source>
</evidence>
<feature type="compositionally biased region" description="Basic and acidic residues" evidence="1">
    <location>
        <begin position="34"/>
        <end position="46"/>
    </location>
</feature>
<name>A0A4Y7TEL4_COPMI</name>
<dbReference type="OrthoDB" id="5373615at2759"/>